<dbReference type="EMBL" id="KL596729">
    <property type="protein sequence ID" value="KER27199.1"/>
    <property type="molecule type" value="Genomic_DNA"/>
</dbReference>
<dbReference type="Proteomes" id="UP000054324">
    <property type="component" value="Unassembled WGS sequence"/>
</dbReference>
<dbReference type="GeneID" id="20319914"/>
<name>A0A075AEY7_OPIVI</name>
<proteinExistence type="predicted"/>
<dbReference type="AlphaFoldDB" id="A0A075AEY7"/>
<dbReference type="CTD" id="20319914"/>
<organism evidence="1 2">
    <name type="scientific">Opisthorchis viverrini</name>
    <name type="common">Southeast Asian liver fluke</name>
    <dbReference type="NCBI Taxonomy" id="6198"/>
    <lineage>
        <taxon>Eukaryota</taxon>
        <taxon>Metazoa</taxon>
        <taxon>Spiralia</taxon>
        <taxon>Lophotrochozoa</taxon>
        <taxon>Platyhelminthes</taxon>
        <taxon>Trematoda</taxon>
        <taxon>Digenea</taxon>
        <taxon>Opisthorchiida</taxon>
        <taxon>Opisthorchiata</taxon>
        <taxon>Opisthorchiidae</taxon>
        <taxon>Opisthorchis</taxon>
    </lineage>
</organism>
<sequence length="67" mass="7580">MHMAKRLNQSKVTRKSYRSHSNCLLGGIPHGSHTSARIHVLLRPRTPSHARLAENLGRLPVRHQAKI</sequence>
<protein>
    <submittedName>
        <fullName evidence="1">Uncharacterized protein</fullName>
    </submittedName>
</protein>
<dbReference type="KEGG" id="ovi:T265_05732"/>
<gene>
    <name evidence="1" type="ORF">T265_05732</name>
</gene>
<evidence type="ECO:0000313" key="1">
    <source>
        <dbReference type="EMBL" id="KER27199.1"/>
    </source>
</evidence>
<dbReference type="RefSeq" id="XP_009169069.1">
    <property type="nucleotide sequence ID" value="XM_009170805.1"/>
</dbReference>
<accession>A0A075AEY7</accession>
<reference evidence="1 2" key="1">
    <citation type="submission" date="2013-11" db="EMBL/GenBank/DDBJ databases">
        <title>Opisthorchis viverrini - life in the bile duct.</title>
        <authorList>
            <person name="Young N.D."/>
            <person name="Nagarajan N."/>
            <person name="Lin S.J."/>
            <person name="Korhonen P.K."/>
            <person name="Jex A.R."/>
            <person name="Hall R.S."/>
            <person name="Safavi-Hemami H."/>
            <person name="Kaewkong W."/>
            <person name="Bertrand D."/>
            <person name="Gao S."/>
            <person name="Seet Q."/>
            <person name="Wongkham S."/>
            <person name="Teh B.T."/>
            <person name="Wongkham C."/>
            <person name="Intapan P.M."/>
            <person name="Maleewong W."/>
            <person name="Yang X."/>
            <person name="Hu M."/>
            <person name="Wang Z."/>
            <person name="Hofmann A."/>
            <person name="Sternberg P.W."/>
            <person name="Tan P."/>
            <person name="Wang J."/>
            <person name="Gasser R.B."/>
        </authorList>
    </citation>
    <scope>NUCLEOTIDE SEQUENCE [LARGE SCALE GENOMIC DNA]</scope>
</reference>
<keyword evidence="2" id="KW-1185">Reference proteome</keyword>
<evidence type="ECO:0000313" key="2">
    <source>
        <dbReference type="Proteomes" id="UP000054324"/>
    </source>
</evidence>